<dbReference type="InterPro" id="IPR001962">
    <property type="entry name" value="Asn_synthase"/>
</dbReference>
<evidence type="ECO:0000256" key="3">
    <source>
        <dbReference type="ARBA" id="ARBA00022888"/>
    </source>
</evidence>
<protein>
    <recommendedName>
        <fullName evidence="2">asparagine synthase (glutamine-hydrolyzing)</fullName>
        <ecNumber evidence="2">6.3.5.4</ecNumber>
    </recommendedName>
</protein>
<proteinExistence type="predicted"/>
<reference evidence="6" key="1">
    <citation type="submission" date="2022-01" db="EMBL/GenBank/DDBJ databases">
        <title>Collection of gut derived symbiotic bacterial strains cultured from healthy donors.</title>
        <authorList>
            <person name="Lin H."/>
            <person name="Kohout C."/>
            <person name="Waligurski E."/>
            <person name="Pamer E.G."/>
        </authorList>
    </citation>
    <scope>NUCLEOTIDE SEQUENCE</scope>
    <source>
        <strain evidence="6">DFI.7.46</strain>
    </source>
</reference>
<dbReference type="InterPro" id="IPR029055">
    <property type="entry name" value="Ntn_hydrolases_N"/>
</dbReference>
<evidence type="ECO:0000256" key="4">
    <source>
        <dbReference type="ARBA" id="ARBA00048741"/>
    </source>
</evidence>
<organism evidence="6 7">
    <name type="scientific">Varibaculum cambriense</name>
    <dbReference type="NCBI Taxonomy" id="184870"/>
    <lineage>
        <taxon>Bacteria</taxon>
        <taxon>Bacillati</taxon>
        <taxon>Actinomycetota</taxon>
        <taxon>Actinomycetes</taxon>
        <taxon>Actinomycetales</taxon>
        <taxon>Actinomycetaceae</taxon>
        <taxon>Varibaculum</taxon>
    </lineage>
</organism>
<dbReference type="RefSeq" id="WP_278611917.1">
    <property type="nucleotide sequence ID" value="NZ_JAGZVZ010000002.1"/>
</dbReference>
<dbReference type="EMBL" id="JAKNHJ010000010">
    <property type="protein sequence ID" value="MCG4618019.1"/>
    <property type="molecule type" value="Genomic_DNA"/>
</dbReference>
<dbReference type="GO" id="GO:0006529">
    <property type="term" value="P:asparagine biosynthetic process"/>
    <property type="evidence" value="ECO:0007669"/>
    <property type="project" value="UniProtKB-KW"/>
</dbReference>
<dbReference type="SUPFAM" id="SSF52402">
    <property type="entry name" value="Adenine nucleotide alpha hydrolases-like"/>
    <property type="match status" value="1"/>
</dbReference>
<dbReference type="Gene3D" id="3.40.50.620">
    <property type="entry name" value="HUPs"/>
    <property type="match status" value="1"/>
</dbReference>
<dbReference type="Pfam" id="PF00733">
    <property type="entry name" value="Asn_synthase"/>
    <property type="match status" value="1"/>
</dbReference>
<comment type="pathway">
    <text evidence="1">Amino-acid biosynthesis; L-asparagine biosynthesis; L-asparagine from L-aspartate (L-Gln route): step 1/1.</text>
</comment>
<comment type="caution">
    <text evidence="6">The sequence shown here is derived from an EMBL/GenBank/DDBJ whole genome shotgun (WGS) entry which is preliminary data.</text>
</comment>
<keyword evidence="3" id="KW-0028">Amino-acid biosynthesis</keyword>
<dbReference type="PANTHER" id="PTHR43284">
    <property type="entry name" value="ASPARAGINE SYNTHETASE (GLUTAMINE-HYDROLYZING)"/>
    <property type="match status" value="1"/>
</dbReference>
<evidence type="ECO:0000256" key="2">
    <source>
        <dbReference type="ARBA" id="ARBA00012737"/>
    </source>
</evidence>
<comment type="catalytic activity">
    <reaction evidence="4">
        <text>L-aspartate + L-glutamine + ATP + H2O = L-asparagine + L-glutamate + AMP + diphosphate + H(+)</text>
        <dbReference type="Rhea" id="RHEA:12228"/>
        <dbReference type="ChEBI" id="CHEBI:15377"/>
        <dbReference type="ChEBI" id="CHEBI:15378"/>
        <dbReference type="ChEBI" id="CHEBI:29985"/>
        <dbReference type="ChEBI" id="CHEBI:29991"/>
        <dbReference type="ChEBI" id="CHEBI:30616"/>
        <dbReference type="ChEBI" id="CHEBI:33019"/>
        <dbReference type="ChEBI" id="CHEBI:58048"/>
        <dbReference type="ChEBI" id="CHEBI:58359"/>
        <dbReference type="ChEBI" id="CHEBI:456215"/>
        <dbReference type="EC" id="6.3.5.4"/>
    </reaction>
</comment>
<evidence type="ECO:0000256" key="1">
    <source>
        <dbReference type="ARBA" id="ARBA00005187"/>
    </source>
</evidence>
<evidence type="ECO:0000313" key="7">
    <source>
        <dbReference type="Proteomes" id="UP001200537"/>
    </source>
</evidence>
<keyword evidence="3" id="KW-0061">Asparagine biosynthesis</keyword>
<dbReference type="AlphaFoldDB" id="A0AAJ1BBV6"/>
<feature type="domain" description="Asparagine synthetase" evidence="5">
    <location>
        <begin position="164"/>
        <end position="227"/>
    </location>
</feature>
<dbReference type="InterPro" id="IPR051786">
    <property type="entry name" value="ASN_synthetase/amidase"/>
</dbReference>
<dbReference type="PANTHER" id="PTHR43284:SF1">
    <property type="entry name" value="ASPARAGINE SYNTHETASE"/>
    <property type="match status" value="1"/>
</dbReference>
<dbReference type="Proteomes" id="UP001200537">
    <property type="component" value="Unassembled WGS sequence"/>
</dbReference>
<dbReference type="GO" id="GO:0004066">
    <property type="term" value="F:asparagine synthase (glutamine-hydrolyzing) activity"/>
    <property type="evidence" value="ECO:0007669"/>
    <property type="project" value="UniProtKB-EC"/>
</dbReference>
<dbReference type="InterPro" id="IPR014729">
    <property type="entry name" value="Rossmann-like_a/b/a_fold"/>
</dbReference>
<dbReference type="EC" id="6.3.5.4" evidence="2"/>
<evidence type="ECO:0000313" key="6">
    <source>
        <dbReference type="EMBL" id="MCG4618019.1"/>
    </source>
</evidence>
<evidence type="ECO:0000259" key="5">
    <source>
        <dbReference type="Pfam" id="PF00733"/>
    </source>
</evidence>
<gene>
    <name evidence="6" type="ORF">L0M99_05880</name>
</gene>
<dbReference type="SUPFAM" id="SSF56235">
    <property type="entry name" value="N-terminal nucleophile aminohydrolases (Ntn hydrolases)"/>
    <property type="match status" value="1"/>
</dbReference>
<name>A0AAJ1BBV6_9ACTO</name>
<accession>A0AAJ1BBV6</accession>
<sequence length="505" mass="57338">MIAPTQEQVAALPAKLTEDSLIGLPGHWTIVEELDEKVSIATDRTRSHPLCFTYQDGRWLITDDIETFRYQIPWESDREQNTVFECAGFTLGSSTLVANVSATQAAECLSLTPDGQVKRRPLFSYHYSENPTSTPAELEKTFSDSLDTVLTRLLENSKGRQLVIPLSGGLDSRLLAAWLKKLKAPNIKTFTYGKPDSPETSISEQVASALGIEWFNVVLNPQKVRQAWRSHSADFLRATWKGTSLPHIQDWYALSVMRKQGLVDQDAIFLPGHTIVGNTHDEELITTHADFTQIQQALLAHHTFLQGRSSKVGKTSAWRDALQEAIEYVNYPKDARSIQELIEWFNLKERQAKYINNSMCSYEYFNYSWALPMLEPEVWNALLQGSETLTIDRKWYADFTNRIYAEQSGKEVNYFHAPATQMNAHFKDVLLKIMRYIRADKVLNRYRSIQVMLDHPMAFEALTPSRKTGQLCKMLSGASTLGLWTKAFTSGNWGEDTLIPPRCIG</sequence>